<sequence>MPEEKQRVVVGALKIRPEERDASGPVLARPEANYRDVIDSNDDPGVPLGAEVSFEADLTEAEVAAFLDAHNCRYVQPVVYATTDEVGPVELVEGATIAQTGSWRPPKRTMAYMDADGLEEEGWDGTGVTVAVLDGGTTKALKDLFGWEIVASWDFVSNGPARGMRNEHGCFVTPEAVPIAAKLIECVVFNEEGRSSATNTARAVKFAVDNGADVINFSGSGDSPSSVYDDARRYAARHGVAWTASAGNENEYRVGYPAAYPDVISSIAADETVDQRGKFSNYHEDANGMTPGVRCESFNREARIINWNGTSSSAPKKARVIAMGATKGNGKPGYAPLKVAASLRNTARNTPEPTQEEGAGAWRLRYALDKLAGSAPVPEPTPAPEPKPEPTPTPRPPRQTVPWWRQMLRRRG</sequence>
<dbReference type="PANTHER" id="PTHR43806">
    <property type="entry name" value="PEPTIDASE S8"/>
    <property type="match status" value="1"/>
</dbReference>
<protein>
    <submittedName>
        <fullName evidence="8">S8 family serine peptidase</fullName>
    </submittedName>
</protein>
<feature type="active site" description="Charge relay system" evidence="5">
    <location>
        <position position="311"/>
    </location>
</feature>
<organism evidence="8 9">
    <name type="scientific">Rubrobacter marinus</name>
    <dbReference type="NCBI Taxonomy" id="2653852"/>
    <lineage>
        <taxon>Bacteria</taxon>
        <taxon>Bacillati</taxon>
        <taxon>Actinomycetota</taxon>
        <taxon>Rubrobacteria</taxon>
        <taxon>Rubrobacterales</taxon>
        <taxon>Rubrobacteraceae</taxon>
        <taxon>Rubrobacter</taxon>
    </lineage>
</organism>
<dbReference type="AlphaFoldDB" id="A0A6G8PZH5"/>
<dbReference type="PROSITE" id="PS51892">
    <property type="entry name" value="SUBTILASE"/>
    <property type="match status" value="1"/>
</dbReference>
<dbReference type="Proteomes" id="UP000502706">
    <property type="component" value="Chromosome"/>
</dbReference>
<dbReference type="InterPro" id="IPR050131">
    <property type="entry name" value="Peptidase_S8_subtilisin-like"/>
</dbReference>
<dbReference type="InterPro" id="IPR036852">
    <property type="entry name" value="Peptidase_S8/S53_dom_sf"/>
</dbReference>
<dbReference type="GO" id="GO:0004252">
    <property type="term" value="F:serine-type endopeptidase activity"/>
    <property type="evidence" value="ECO:0007669"/>
    <property type="project" value="UniProtKB-UniRule"/>
</dbReference>
<evidence type="ECO:0000313" key="8">
    <source>
        <dbReference type="EMBL" id="QIN79580.1"/>
    </source>
</evidence>
<keyword evidence="2 5" id="KW-0645">Protease</keyword>
<evidence type="ECO:0000256" key="4">
    <source>
        <dbReference type="ARBA" id="ARBA00022825"/>
    </source>
</evidence>
<feature type="active site" description="Charge relay system" evidence="5">
    <location>
        <position position="168"/>
    </location>
</feature>
<dbReference type="KEGG" id="rmar:GBA65_14825"/>
<dbReference type="EMBL" id="CP045121">
    <property type="protein sequence ID" value="QIN79580.1"/>
    <property type="molecule type" value="Genomic_DNA"/>
</dbReference>
<feature type="region of interest" description="Disordered" evidence="6">
    <location>
        <begin position="369"/>
        <end position="412"/>
    </location>
</feature>
<evidence type="ECO:0000256" key="5">
    <source>
        <dbReference type="PROSITE-ProRule" id="PRU01240"/>
    </source>
</evidence>
<dbReference type="InterPro" id="IPR000209">
    <property type="entry name" value="Peptidase_S8/S53_dom"/>
</dbReference>
<evidence type="ECO:0000313" key="9">
    <source>
        <dbReference type="Proteomes" id="UP000502706"/>
    </source>
</evidence>
<dbReference type="Gene3D" id="3.40.50.200">
    <property type="entry name" value="Peptidase S8/S53 domain"/>
    <property type="match status" value="1"/>
</dbReference>
<comment type="similarity">
    <text evidence="1 5">Belongs to the peptidase S8 family.</text>
</comment>
<evidence type="ECO:0000256" key="3">
    <source>
        <dbReference type="ARBA" id="ARBA00022801"/>
    </source>
</evidence>
<keyword evidence="9" id="KW-1185">Reference proteome</keyword>
<dbReference type="SUPFAM" id="SSF52743">
    <property type="entry name" value="Subtilisin-like"/>
    <property type="match status" value="1"/>
</dbReference>
<gene>
    <name evidence="8" type="ORF">GBA65_14825</name>
</gene>
<dbReference type="PRINTS" id="PR00723">
    <property type="entry name" value="SUBTILISIN"/>
</dbReference>
<dbReference type="GO" id="GO:0006508">
    <property type="term" value="P:proteolysis"/>
    <property type="evidence" value="ECO:0007669"/>
    <property type="project" value="UniProtKB-KW"/>
</dbReference>
<dbReference type="Pfam" id="PF00082">
    <property type="entry name" value="Peptidase_S8"/>
    <property type="match status" value="1"/>
</dbReference>
<evidence type="ECO:0000256" key="2">
    <source>
        <dbReference type="ARBA" id="ARBA00022670"/>
    </source>
</evidence>
<dbReference type="PANTHER" id="PTHR43806:SF11">
    <property type="entry name" value="CEREVISIN-RELATED"/>
    <property type="match status" value="1"/>
</dbReference>
<accession>A0A6G8PZH5</accession>
<name>A0A6G8PZH5_9ACTN</name>
<keyword evidence="3 5" id="KW-0378">Hydrolase</keyword>
<reference evidence="8 9" key="1">
    <citation type="submission" date="2019-10" db="EMBL/GenBank/DDBJ databases">
        <title>Rubrobacter sp nov SCSIO 52915 isolated from a deep-sea sediment in the South China Sea.</title>
        <authorList>
            <person name="Chen R.W."/>
        </authorList>
    </citation>
    <scope>NUCLEOTIDE SEQUENCE [LARGE SCALE GENOMIC DNA]</scope>
    <source>
        <strain evidence="8 9">SCSIO 52915</strain>
    </source>
</reference>
<evidence type="ECO:0000256" key="6">
    <source>
        <dbReference type="SAM" id="MobiDB-lite"/>
    </source>
</evidence>
<evidence type="ECO:0000259" key="7">
    <source>
        <dbReference type="Pfam" id="PF00082"/>
    </source>
</evidence>
<proteinExistence type="inferred from homology"/>
<feature type="active site" description="Charge relay system" evidence="5">
    <location>
        <position position="134"/>
    </location>
</feature>
<evidence type="ECO:0000256" key="1">
    <source>
        <dbReference type="ARBA" id="ARBA00011073"/>
    </source>
</evidence>
<keyword evidence="4 5" id="KW-0720">Serine protease</keyword>
<feature type="domain" description="Peptidase S8/S53" evidence="7">
    <location>
        <begin position="149"/>
        <end position="360"/>
    </location>
</feature>
<dbReference type="InterPro" id="IPR015500">
    <property type="entry name" value="Peptidase_S8_subtilisin-rel"/>
</dbReference>
<dbReference type="RefSeq" id="WP_166397250.1">
    <property type="nucleotide sequence ID" value="NZ_CP045121.1"/>
</dbReference>
<feature type="compositionally biased region" description="Pro residues" evidence="6">
    <location>
        <begin position="377"/>
        <end position="399"/>
    </location>
</feature>